<dbReference type="AlphaFoldDB" id="A0A0C3AJ93"/>
<sequence length="163" mass="19277">MALSGCSVEERKALCVQFFFDNIVDHRTPWVLRKIDVKHADWTEPVLKQQADVLGFHPMYQLFLGQHKYFPTLIPSEDCEKLGVYIPHWPWILAQLCTLDNYSEWISSERLRFLLTSVVNSAPGCPFYTWVWTFKGPRNLSEYPWSMSRYDEWFSKTGLVLFF</sequence>
<keyword evidence="2" id="KW-1185">Reference proteome</keyword>
<gene>
    <name evidence="1" type="ORF">M408DRAFT_13172</name>
</gene>
<protein>
    <submittedName>
        <fullName evidence="1">Uncharacterized protein</fullName>
    </submittedName>
</protein>
<dbReference type="EMBL" id="KN824476">
    <property type="protein sequence ID" value="KIM20099.1"/>
    <property type="molecule type" value="Genomic_DNA"/>
</dbReference>
<organism evidence="1 2">
    <name type="scientific">Serendipita vermifera MAFF 305830</name>
    <dbReference type="NCBI Taxonomy" id="933852"/>
    <lineage>
        <taxon>Eukaryota</taxon>
        <taxon>Fungi</taxon>
        <taxon>Dikarya</taxon>
        <taxon>Basidiomycota</taxon>
        <taxon>Agaricomycotina</taxon>
        <taxon>Agaricomycetes</taxon>
        <taxon>Sebacinales</taxon>
        <taxon>Serendipitaceae</taxon>
        <taxon>Serendipita</taxon>
    </lineage>
</organism>
<dbReference type="STRING" id="933852.A0A0C3AJ93"/>
<dbReference type="Proteomes" id="UP000054097">
    <property type="component" value="Unassembled WGS sequence"/>
</dbReference>
<dbReference type="HOGENOM" id="CLU_1628084_0_0_1"/>
<name>A0A0C3AJ93_SERVB</name>
<evidence type="ECO:0000313" key="2">
    <source>
        <dbReference type="Proteomes" id="UP000054097"/>
    </source>
</evidence>
<accession>A0A0C3AJ93</accession>
<reference evidence="2" key="2">
    <citation type="submission" date="2015-01" db="EMBL/GenBank/DDBJ databases">
        <title>Evolutionary Origins and Diversification of the Mycorrhizal Mutualists.</title>
        <authorList>
            <consortium name="DOE Joint Genome Institute"/>
            <consortium name="Mycorrhizal Genomics Consortium"/>
            <person name="Kohler A."/>
            <person name="Kuo A."/>
            <person name="Nagy L.G."/>
            <person name="Floudas D."/>
            <person name="Copeland A."/>
            <person name="Barry K.W."/>
            <person name="Cichocki N."/>
            <person name="Veneault-Fourrey C."/>
            <person name="LaButti K."/>
            <person name="Lindquist E.A."/>
            <person name="Lipzen A."/>
            <person name="Lundell T."/>
            <person name="Morin E."/>
            <person name="Murat C."/>
            <person name="Riley R."/>
            <person name="Ohm R."/>
            <person name="Sun H."/>
            <person name="Tunlid A."/>
            <person name="Henrissat B."/>
            <person name="Grigoriev I.V."/>
            <person name="Hibbett D.S."/>
            <person name="Martin F."/>
        </authorList>
    </citation>
    <scope>NUCLEOTIDE SEQUENCE [LARGE SCALE GENOMIC DNA]</scope>
    <source>
        <strain evidence="2">MAFF 305830</strain>
    </source>
</reference>
<proteinExistence type="predicted"/>
<reference evidence="1 2" key="1">
    <citation type="submission" date="2014-04" db="EMBL/GenBank/DDBJ databases">
        <authorList>
            <consortium name="DOE Joint Genome Institute"/>
            <person name="Kuo A."/>
            <person name="Zuccaro A."/>
            <person name="Kohler A."/>
            <person name="Nagy L.G."/>
            <person name="Floudas D."/>
            <person name="Copeland A."/>
            <person name="Barry K.W."/>
            <person name="Cichocki N."/>
            <person name="Veneault-Fourrey C."/>
            <person name="LaButti K."/>
            <person name="Lindquist E.A."/>
            <person name="Lipzen A."/>
            <person name="Lundell T."/>
            <person name="Morin E."/>
            <person name="Murat C."/>
            <person name="Sun H."/>
            <person name="Tunlid A."/>
            <person name="Henrissat B."/>
            <person name="Grigoriev I.V."/>
            <person name="Hibbett D.S."/>
            <person name="Martin F."/>
            <person name="Nordberg H.P."/>
            <person name="Cantor M.N."/>
            <person name="Hua S.X."/>
        </authorList>
    </citation>
    <scope>NUCLEOTIDE SEQUENCE [LARGE SCALE GENOMIC DNA]</scope>
    <source>
        <strain evidence="1 2">MAFF 305830</strain>
    </source>
</reference>
<evidence type="ECO:0000313" key="1">
    <source>
        <dbReference type="EMBL" id="KIM20099.1"/>
    </source>
</evidence>